<dbReference type="SUPFAM" id="SSF53756">
    <property type="entry name" value="UDP-Glycosyltransferase/glycogen phosphorylase"/>
    <property type="match status" value="1"/>
</dbReference>
<keyword evidence="7 11" id="KW-0808">Transferase</keyword>
<dbReference type="Proteomes" id="UP000323646">
    <property type="component" value="Unassembled WGS sequence"/>
</dbReference>
<dbReference type="GO" id="GO:0005543">
    <property type="term" value="F:phospholipid binding"/>
    <property type="evidence" value="ECO:0007669"/>
    <property type="project" value="TreeGrafter"/>
</dbReference>
<organism evidence="11 12">
    <name type="scientific">Selenomonas ruminis</name>
    <dbReference type="NCBI Taxonomy" id="2593411"/>
    <lineage>
        <taxon>Bacteria</taxon>
        <taxon>Bacillati</taxon>
        <taxon>Bacillota</taxon>
        <taxon>Negativicutes</taxon>
        <taxon>Selenomonadales</taxon>
        <taxon>Selenomonadaceae</taxon>
        <taxon>Selenomonas</taxon>
    </lineage>
</organism>
<dbReference type="GO" id="GO:0008915">
    <property type="term" value="F:lipid-A-disaccharide synthase activity"/>
    <property type="evidence" value="ECO:0007669"/>
    <property type="project" value="UniProtKB-UniRule"/>
</dbReference>
<evidence type="ECO:0000256" key="8">
    <source>
        <dbReference type="ARBA" id="ARBA00023098"/>
    </source>
</evidence>
<evidence type="ECO:0000313" key="11">
    <source>
        <dbReference type="EMBL" id="TYZ24004.1"/>
    </source>
</evidence>
<dbReference type="GO" id="GO:0016020">
    <property type="term" value="C:membrane"/>
    <property type="evidence" value="ECO:0007669"/>
    <property type="project" value="GOC"/>
</dbReference>
<name>A0A5D6WBP4_9FIRM</name>
<evidence type="ECO:0000313" key="12">
    <source>
        <dbReference type="Proteomes" id="UP000323646"/>
    </source>
</evidence>
<gene>
    <name evidence="11" type="primary">lpxB</name>
    <name evidence="11" type="ORF">FZ040_04595</name>
</gene>
<dbReference type="EMBL" id="VTOY01000002">
    <property type="protein sequence ID" value="TYZ24004.1"/>
    <property type="molecule type" value="Genomic_DNA"/>
</dbReference>
<dbReference type="NCBIfam" id="TIGR00215">
    <property type="entry name" value="lpxB"/>
    <property type="match status" value="1"/>
</dbReference>
<dbReference type="Pfam" id="PF02684">
    <property type="entry name" value="LpxB"/>
    <property type="match status" value="1"/>
</dbReference>
<dbReference type="EC" id="2.4.1.182" evidence="2 10"/>
<dbReference type="GO" id="GO:0009245">
    <property type="term" value="P:lipid A biosynthetic process"/>
    <property type="evidence" value="ECO:0007669"/>
    <property type="project" value="UniProtKB-UniRule"/>
</dbReference>
<keyword evidence="12" id="KW-1185">Reference proteome</keyword>
<sequence>MKIMFSAGEVSGDVHGEQLASSILRMDPSIELIGFGGARMEEAGVRLYENFADYNVMGVWEVIKNLRRLLKLLDGLTEFMRQEKPDLLVLIDYPDFNWRLAKRAKKLGIPVFSYIPPSAWAWRKGRAKECTKWADEFVAIFPHELPVYEKAGANISFVGNPLVDKVKAELPRQQARQHFGIPADKAAVLLMPGSRKQEIELLLPSMLAGAKKLLEQKPDTMFLLPVADGINEARIRQLIDEAGVPVTLTHEMRYSLMGAADAAVATSGTVIMEAALMGLPCVVLYRLSPLSYAVGKLLVHVENFSLPNILLGEQFEKELLQDAVTPENIAAELLRLYPGEESRNVVVTKLAAACEKLGAPGASARVAEKILTAARRLSESQELSGEEHEEL</sequence>
<dbReference type="InterPro" id="IPR003835">
    <property type="entry name" value="Glyco_trans_19"/>
</dbReference>
<protein>
    <recommendedName>
        <fullName evidence="3 10">Lipid-A-disaccharide synthase</fullName>
        <ecNumber evidence="2 10">2.4.1.182</ecNumber>
    </recommendedName>
</protein>
<accession>A0A5D6WBP4</accession>
<keyword evidence="4" id="KW-0444">Lipid biosynthesis</keyword>
<dbReference type="OrthoDB" id="9801642at2"/>
<evidence type="ECO:0000256" key="3">
    <source>
        <dbReference type="ARBA" id="ARBA00020902"/>
    </source>
</evidence>
<evidence type="ECO:0000256" key="5">
    <source>
        <dbReference type="ARBA" id="ARBA00022556"/>
    </source>
</evidence>
<dbReference type="Gene3D" id="3.40.50.2000">
    <property type="entry name" value="Glycogen Phosphorylase B"/>
    <property type="match status" value="1"/>
</dbReference>
<evidence type="ECO:0000256" key="4">
    <source>
        <dbReference type="ARBA" id="ARBA00022516"/>
    </source>
</evidence>
<dbReference type="RefSeq" id="WP_149170921.1">
    <property type="nucleotide sequence ID" value="NZ_VTOY01000002.1"/>
</dbReference>
<keyword evidence="6 11" id="KW-0328">Glycosyltransferase</keyword>
<comment type="function">
    <text evidence="1">Condensation of UDP-2,3-diacylglucosamine and 2,3-diacylglucosamine-1-phosphate to form lipid A disaccharide, a precursor of lipid A, a phosphorylated glycolipid that anchors the lipopolysaccharide to the outer membrane of the cell.</text>
</comment>
<dbReference type="AlphaFoldDB" id="A0A5D6WBP4"/>
<evidence type="ECO:0000256" key="10">
    <source>
        <dbReference type="NCBIfam" id="TIGR00215"/>
    </source>
</evidence>
<reference evidence="11 12" key="1">
    <citation type="submission" date="2019-08" db="EMBL/GenBank/DDBJ databases">
        <title>Selenomonas sp. mPRGC5 and Selenomonas sp. mPRGC8 isolated from ruminal fluid of dairy goat (Capra hircus).</title>
        <authorList>
            <person name="Poothong S."/>
            <person name="Nuengjamnong C."/>
            <person name="Tanasupawat S."/>
        </authorList>
    </citation>
    <scope>NUCLEOTIDE SEQUENCE [LARGE SCALE GENOMIC DNA]</scope>
    <source>
        <strain evidence="12">mPRGC5</strain>
    </source>
</reference>
<proteinExistence type="predicted"/>
<dbReference type="PANTHER" id="PTHR30372">
    <property type="entry name" value="LIPID-A-DISACCHARIDE SYNTHASE"/>
    <property type="match status" value="1"/>
</dbReference>
<dbReference type="PANTHER" id="PTHR30372:SF4">
    <property type="entry name" value="LIPID-A-DISACCHARIDE SYNTHASE, MITOCHONDRIAL-RELATED"/>
    <property type="match status" value="1"/>
</dbReference>
<keyword evidence="5" id="KW-0441">Lipid A biosynthesis</keyword>
<comment type="caution">
    <text evidence="11">The sequence shown here is derived from an EMBL/GenBank/DDBJ whole genome shotgun (WGS) entry which is preliminary data.</text>
</comment>
<comment type="catalytic activity">
    <reaction evidence="9">
        <text>a lipid X + a UDP-2-N,3-O-bis[(3R)-3-hydroxyacyl]-alpha-D-glucosamine = a lipid A disaccharide + UDP + H(+)</text>
        <dbReference type="Rhea" id="RHEA:67828"/>
        <dbReference type="ChEBI" id="CHEBI:15378"/>
        <dbReference type="ChEBI" id="CHEBI:58223"/>
        <dbReference type="ChEBI" id="CHEBI:137748"/>
        <dbReference type="ChEBI" id="CHEBI:176338"/>
        <dbReference type="ChEBI" id="CHEBI:176343"/>
        <dbReference type="EC" id="2.4.1.182"/>
    </reaction>
</comment>
<evidence type="ECO:0000256" key="2">
    <source>
        <dbReference type="ARBA" id="ARBA00012687"/>
    </source>
</evidence>
<evidence type="ECO:0000256" key="7">
    <source>
        <dbReference type="ARBA" id="ARBA00022679"/>
    </source>
</evidence>
<evidence type="ECO:0000256" key="9">
    <source>
        <dbReference type="ARBA" id="ARBA00048975"/>
    </source>
</evidence>
<evidence type="ECO:0000256" key="1">
    <source>
        <dbReference type="ARBA" id="ARBA00002056"/>
    </source>
</evidence>
<keyword evidence="8" id="KW-0443">Lipid metabolism</keyword>
<evidence type="ECO:0000256" key="6">
    <source>
        <dbReference type="ARBA" id="ARBA00022676"/>
    </source>
</evidence>